<dbReference type="EMBL" id="LAZR01030430">
    <property type="protein sequence ID" value="KKL56625.1"/>
    <property type="molecule type" value="Genomic_DNA"/>
</dbReference>
<feature type="domain" description="Calcineurin-like phosphoesterase" evidence="1">
    <location>
        <begin position="14"/>
        <end position="213"/>
    </location>
</feature>
<protein>
    <recommendedName>
        <fullName evidence="1">Calcineurin-like phosphoesterase domain-containing protein</fullName>
    </recommendedName>
</protein>
<dbReference type="SUPFAM" id="SSF56300">
    <property type="entry name" value="Metallo-dependent phosphatases"/>
    <property type="match status" value="1"/>
</dbReference>
<proteinExistence type="predicted"/>
<dbReference type="Gene3D" id="3.60.21.10">
    <property type="match status" value="2"/>
</dbReference>
<evidence type="ECO:0000313" key="2">
    <source>
        <dbReference type="EMBL" id="KKL56625.1"/>
    </source>
</evidence>
<dbReference type="AlphaFoldDB" id="A0A0F9FH78"/>
<gene>
    <name evidence="2" type="ORF">LCGC14_2243540</name>
</gene>
<organism evidence="2">
    <name type="scientific">marine sediment metagenome</name>
    <dbReference type="NCBI Taxonomy" id="412755"/>
    <lineage>
        <taxon>unclassified sequences</taxon>
        <taxon>metagenomes</taxon>
        <taxon>ecological metagenomes</taxon>
    </lineage>
</organism>
<reference evidence="2" key="1">
    <citation type="journal article" date="2015" name="Nature">
        <title>Complex archaea that bridge the gap between prokaryotes and eukaryotes.</title>
        <authorList>
            <person name="Spang A."/>
            <person name="Saw J.H."/>
            <person name="Jorgensen S.L."/>
            <person name="Zaremba-Niedzwiedzka K."/>
            <person name="Martijn J."/>
            <person name="Lind A.E."/>
            <person name="van Eijk R."/>
            <person name="Schleper C."/>
            <person name="Guy L."/>
            <person name="Ettema T.J."/>
        </authorList>
    </citation>
    <scope>NUCLEOTIDE SEQUENCE</scope>
</reference>
<comment type="caution">
    <text evidence="2">The sequence shown here is derived from an EMBL/GenBank/DDBJ whole genome shotgun (WGS) entry which is preliminary data.</text>
</comment>
<name>A0A0F9FH78_9ZZZZ</name>
<dbReference type="InterPro" id="IPR029052">
    <property type="entry name" value="Metallo-depent_PP-like"/>
</dbReference>
<accession>A0A0F9FH78</accession>
<dbReference type="InterPro" id="IPR024654">
    <property type="entry name" value="Calcineurin-like_PHP_lpxH"/>
</dbReference>
<evidence type="ECO:0000259" key="1">
    <source>
        <dbReference type="Pfam" id="PF12850"/>
    </source>
</evidence>
<sequence>MKRTTKESKPAQAILMSDLHLRLSIPTCRTEEEFLEAQWRKLEFVKELQKKHECPVLCGGDMFHHWKPSPELLSKTIEHLPAHFKVIYGQHDLPAHSLPDQDKSGIFTLETAGALELLPGVHWGQNAEKHSYEIWIPVQPIGSHMVRKILVWHKMTYQGKPPWPGCTEPRAGKLLRKYPKYDLLLMGDNHQSFVEEYEDRILVNPGSLMRQNADQIDFRPRVYLYYAEENRVEPVYLPIEEGVVSRDHIERDSERSDRIDAFISKLDGEWQAGLSFESNLEEFFKNNRVRKQTKEIIYKALES</sequence>
<dbReference type="Pfam" id="PF12850">
    <property type="entry name" value="Metallophos_2"/>
    <property type="match status" value="1"/>
</dbReference>